<dbReference type="InterPro" id="IPR038763">
    <property type="entry name" value="DHH_sf"/>
</dbReference>
<sequence>MKIIVTHMSPDLDAIASTWLIKKFLPGWSDATINFVSAGKTLHDKSPDSNPETIHVDTGLGKFDHHQSADLTCSTKKVLDFLNREKHIKKNLQKPLEILANFAIDDDHFLEIYYPEPTADRYEFLINNLIDGLKIVLVEDIKLTEFVFTILDGMLEKLKLKVISIQELNNGIVFTSYLGKSFIIETGNDEVLKSAQKAGYNLVIRKDPKYGNIRIKTPPDPNLDLTPLYNKILKLDKEGYWFFHSSKHMLLNGSPKRPDQKASPLTVKKLVEIIKSI</sequence>
<organism evidence="1 2">
    <name type="scientific">Candidatus Roizmanbacteria bacterium RIFCSPHIGHO2_01_FULL_39_12c</name>
    <dbReference type="NCBI Taxonomy" id="1802031"/>
    <lineage>
        <taxon>Bacteria</taxon>
        <taxon>Candidatus Roizmaniibacteriota</taxon>
    </lineage>
</organism>
<evidence type="ECO:0000313" key="1">
    <source>
        <dbReference type="EMBL" id="OGK16364.1"/>
    </source>
</evidence>
<accession>A0A1F7GBX3</accession>
<gene>
    <name evidence="1" type="ORF">A2774_02820</name>
</gene>
<dbReference type="AlphaFoldDB" id="A0A1F7GBX3"/>
<name>A0A1F7GBX3_9BACT</name>
<dbReference type="EMBL" id="MFZG01000023">
    <property type="protein sequence ID" value="OGK16364.1"/>
    <property type="molecule type" value="Genomic_DNA"/>
</dbReference>
<reference evidence="1 2" key="1">
    <citation type="journal article" date="2016" name="Nat. Commun.">
        <title>Thousands of microbial genomes shed light on interconnected biogeochemical processes in an aquifer system.</title>
        <authorList>
            <person name="Anantharaman K."/>
            <person name="Brown C.T."/>
            <person name="Hug L.A."/>
            <person name="Sharon I."/>
            <person name="Castelle C.J."/>
            <person name="Probst A.J."/>
            <person name="Thomas B.C."/>
            <person name="Singh A."/>
            <person name="Wilkins M.J."/>
            <person name="Karaoz U."/>
            <person name="Brodie E.L."/>
            <person name="Williams K.H."/>
            <person name="Hubbard S.S."/>
            <person name="Banfield J.F."/>
        </authorList>
    </citation>
    <scope>NUCLEOTIDE SEQUENCE [LARGE SCALE GENOMIC DNA]</scope>
</reference>
<comment type="caution">
    <text evidence="1">The sequence shown here is derived from an EMBL/GenBank/DDBJ whole genome shotgun (WGS) entry which is preliminary data.</text>
</comment>
<dbReference type="Proteomes" id="UP000177208">
    <property type="component" value="Unassembled WGS sequence"/>
</dbReference>
<protein>
    <submittedName>
        <fullName evidence="1">Uncharacterized protein</fullName>
    </submittedName>
</protein>
<dbReference type="SUPFAM" id="SSF64182">
    <property type="entry name" value="DHH phosphoesterases"/>
    <property type="match status" value="1"/>
</dbReference>
<evidence type="ECO:0000313" key="2">
    <source>
        <dbReference type="Proteomes" id="UP000177208"/>
    </source>
</evidence>
<proteinExistence type="predicted"/>